<feature type="compositionally biased region" description="Gly residues" evidence="1">
    <location>
        <begin position="236"/>
        <end position="250"/>
    </location>
</feature>
<reference evidence="2" key="1">
    <citation type="journal article" date="2005" name="PLoS Biol.">
        <title>The genomes of Oryza sativa: a history of duplications.</title>
        <authorList>
            <person name="Yu J."/>
            <person name="Wang J."/>
            <person name="Lin W."/>
            <person name="Li S."/>
            <person name="Li H."/>
            <person name="Zhou J."/>
            <person name="Ni P."/>
            <person name="Dong W."/>
            <person name="Hu S."/>
            <person name="Zeng C."/>
            <person name="Zhang J."/>
            <person name="Zhang Y."/>
            <person name="Li R."/>
            <person name="Xu Z."/>
            <person name="Li S."/>
            <person name="Li X."/>
            <person name="Zheng H."/>
            <person name="Cong L."/>
            <person name="Lin L."/>
            <person name="Yin J."/>
            <person name="Geng J."/>
            <person name="Li G."/>
            <person name="Shi J."/>
            <person name="Liu J."/>
            <person name="Lv H."/>
            <person name="Li J."/>
            <person name="Wang J."/>
            <person name="Deng Y."/>
            <person name="Ran L."/>
            <person name="Shi X."/>
            <person name="Wang X."/>
            <person name="Wu Q."/>
            <person name="Li C."/>
            <person name="Ren X."/>
            <person name="Wang J."/>
            <person name="Wang X."/>
            <person name="Li D."/>
            <person name="Liu D."/>
            <person name="Zhang X."/>
            <person name="Ji Z."/>
            <person name="Zhao W."/>
            <person name="Sun Y."/>
            <person name="Zhang Z."/>
            <person name="Bao J."/>
            <person name="Han Y."/>
            <person name="Dong L."/>
            <person name="Ji J."/>
            <person name="Chen P."/>
            <person name="Wu S."/>
            <person name="Liu J."/>
            <person name="Xiao Y."/>
            <person name="Bu D."/>
            <person name="Tan J."/>
            <person name="Yang L."/>
            <person name="Ye C."/>
            <person name="Zhang J."/>
            <person name="Xu J."/>
            <person name="Zhou Y."/>
            <person name="Yu Y."/>
            <person name="Zhang B."/>
            <person name="Zhuang S."/>
            <person name="Wei H."/>
            <person name="Liu B."/>
            <person name="Lei M."/>
            <person name="Yu H."/>
            <person name="Li Y."/>
            <person name="Xu H."/>
            <person name="Wei S."/>
            <person name="He X."/>
            <person name="Fang L."/>
            <person name="Zhang Z."/>
            <person name="Zhang Y."/>
            <person name="Huang X."/>
            <person name="Su Z."/>
            <person name="Tong W."/>
            <person name="Li J."/>
            <person name="Tong Z."/>
            <person name="Li S."/>
            <person name="Ye J."/>
            <person name="Wang L."/>
            <person name="Fang L."/>
            <person name="Lei T."/>
            <person name="Chen C."/>
            <person name="Chen H."/>
            <person name="Xu Z."/>
            <person name="Li H."/>
            <person name="Huang H."/>
            <person name="Zhang F."/>
            <person name="Xu H."/>
            <person name="Li N."/>
            <person name="Zhao C."/>
            <person name="Li S."/>
            <person name="Dong L."/>
            <person name="Huang Y."/>
            <person name="Li L."/>
            <person name="Xi Y."/>
            <person name="Qi Q."/>
            <person name="Li W."/>
            <person name="Zhang B."/>
            <person name="Hu W."/>
            <person name="Zhang Y."/>
            <person name="Tian X."/>
            <person name="Jiao Y."/>
            <person name="Liang X."/>
            <person name="Jin J."/>
            <person name="Gao L."/>
            <person name="Zheng W."/>
            <person name="Hao B."/>
            <person name="Liu S."/>
            <person name="Wang W."/>
            <person name="Yuan L."/>
            <person name="Cao M."/>
            <person name="McDermott J."/>
            <person name="Samudrala R."/>
            <person name="Wang J."/>
            <person name="Wong G.K."/>
            <person name="Yang H."/>
        </authorList>
    </citation>
    <scope>NUCLEOTIDE SEQUENCE [LARGE SCALE GENOMIC DNA]</scope>
</reference>
<evidence type="ECO:0000313" key="2">
    <source>
        <dbReference type="EMBL" id="EEE55383.1"/>
    </source>
</evidence>
<dbReference type="EMBL" id="CM000138">
    <property type="protein sequence ID" value="EEE55383.1"/>
    <property type="molecule type" value="Genomic_DNA"/>
</dbReference>
<proteinExistence type="predicted"/>
<organism evidence="2">
    <name type="scientific">Oryza sativa subsp. japonica</name>
    <name type="common">Rice</name>
    <dbReference type="NCBI Taxonomy" id="39947"/>
    <lineage>
        <taxon>Eukaryota</taxon>
        <taxon>Viridiplantae</taxon>
        <taxon>Streptophyta</taxon>
        <taxon>Embryophyta</taxon>
        <taxon>Tracheophyta</taxon>
        <taxon>Spermatophyta</taxon>
        <taxon>Magnoliopsida</taxon>
        <taxon>Liliopsida</taxon>
        <taxon>Poales</taxon>
        <taxon>Poaceae</taxon>
        <taxon>BOP clade</taxon>
        <taxon>Oryzoideae</taxon>
        <taxon>Oryzeae</taxon>
        <taxon>Oryzinae</taxon>
        <taxon>Oryza</taxon>
        <taxon>Oryza sativa</taxon>
    </lineage>
</organism>
<feature type="compositionally biased region" description="Basic and acidic residues" evidence="1">
    <location>
        <begin position="266"/>
        <end position="275"/>
    </location>
</feature>
<reference evidence="2" key="2">
    <citation type="submission" date="2008-12" db="EMBL/GenBank/DDBJ databases">
        <title>Improved gene annotation of the rice (Oryza sativa) genomes.</title>
        <authorList>
            <person name="Wang J."/>
            <person name="Li R."/>
            <person name="Fan W."/>
            <person name="Huang Q."/>
            <person name="Zhang J."/>
            <person name="Zhou Y."/>
            <person name="Hu Y."/>
            <person name="Zi S."/>
            <person name="Li J."/>
            <person name="Ni P."/>
            <person name="Zheng H."/>
            <person name="Zhang Y."/>
            <person name="Zhao M."/>
            <person name="Hao Q."/>
            <person name="McDermott J."/>
            <person name="Samudrala R."/>
            <person name="Kristiansen K."/>
            <person name="Wong G.K.-S."/>
        </authorList>
    </citation>
    <scope>NUCLEOTIDE SEQUENCE</scope>
</reference>
<protein>
    <submittedName>
        <fullName evidence="2">Uncharacterized protein</fullName>
    </submittedName>
</protein>
<sequence>MKWGLRSSRHNQREKQQRTQEEEHKHEQQEDKGNKSRAAFLSFSPLAWLSKLTAKNNAAAAKPKPAAPADKSAVAATGGFPSCFFKGASSSTSTSVSLSSSAASQSSLADSSPADHQAPRRLSVGNDGDTAEAAAARQLYHRRRHYSVGGDRDLQTLRNLIPFSRAASPIPVPAPFVPALKTTPPLLPSDTDEEKRPRNPAGPAPQRRRRAAVVLREDPGRAGGCHRARAVPASRGVGGGGGGVGAGAVRGGAPDERPAAGVPRVDGGDDREQAHRPAGRAGDAPGVLPLAQRRRAPRLHRQGVPAAREMHGATLASFISTRLQHNNLAVYLAKDSKFPSFQNSNGSRVQDCMVV</sequence>
<evidence type="ECO:0000256" key="1">
    <source>
        <dbReference type="SAM" id="MobiDB-lite"/>
    </source>
</evidence>
<gene>
    <name evidence="2" type="ORF">OsJ_03458</name>
</gene>
<feature type="region of interest" description="Disordered" evidence="1">
    <location>
        <begin position="88"/>
        <end position="136"/>
    </location>
</feature>
<dbReference type="Proteomes" id="UP000007752">
    <property type="component" value="Chromosome 1"/>
</dbReference>
<name>B9EZN9_ORYSJ</name>
<feature type="compositionally biased region" description="Low complexity" evidence="1">
    <location>
        <begin position="88"/>
        <end position="112"/>
    </location>
</feature>
<feature type="compositionally biased region" description="Basic and acidic residues" evidence="1">
    <location>
        <begin position="11"/>
        <end position="34"/>
    </location>
</feature>
<feature type="region of interest" description="Disordered" evidence="1">
    <location>
        <begin position="1"/>
        <end position="37"/>
    </location>
</feature>
<dbReference type="AlphaFoldDB" id="B9EZN9"/>
<feature type="region of interest" description="Disordered" evidence="1">
    <location>
        <begin position="171"/>
        <end position="286"/>
    </location>
</feature>
<accession>B9EZN9</accession>